<dbReference type="PANTHER" id="PTHR13054:SF2">
    <property type="entry name" value="PROTEIN DGCR6"/>
    <property type="match status" value="1"/>
</dbReference>
<evidence type="ECO:0000313" key="3">
    <source>
        <dbReference type="Proteomes" id="UP000243217"/>
    </source>
</evidence>
<evidence type="ECO:0000313" key="2">
    <source>
        <dbReference type="EMBL" id="OQR89818.1"/>
    </source>
</evidence>
<dbReference type="SUPFAM" id="SSF48452">
    <property type="entry name" value="TPR-like"/>
    <property type="match status" value="1"/>
</dbReference>
<name>A0A1V9YVP0_9STRA</name>
<sequence length="374" mass="42676">MTLPLLDATSVIATAKHLIISSNYLQVDSARATVFSTLEQYAMDPSSIGLWLAFAELEMELRQFKQATKVFEMAIAKWPASIELWKRYVSFCLDREKFSNAKKLVMRALDLVASSEHESLWSLLTACPATQGDVESLRGQRKANTTTTASVPVPARVSKFDIVAKPEPIPEMKYFEDIPMTLPVIPECKYLLFDPVDPNVNVPAPVLQMLSELLRDNNEHVVVDMALDQRKQDIATLYRWQDLIGMQMKEGSDLCQRHHSTPDDESKAPRELIERQTLHLQQRNEFTSRCTMAQQQFIDVQGMTRKSILLAQQRALQDLRIPLMLVTEDPEMIAQQRKMTALIMEAETVWRVQNPRPVEVPKPAPASYDRYSSR</sequence>
<gene>
    <name evidence="2" type="ORF">THRCLA_09565</name>
</gene>
<dbReference type="InterPro" id="IPR010849">
    <property type="entry name" value="Gonadal"/>
</dbReference>
<dbReference type="EMBL" id="JNBS01002652">
    <property type="protein sequence ID" value="OQR89818.1"/>
    <property type="molecule type" value="Genomic_DNA"/>
</dbReference>
<dbReference type="OrthoDB" id="541719at2759"/>
<keyword evidence="3" id="KW-1185">Reference proteome</keyword>
<dbReference type="InterPro" id="IPR011990">
    <property type="entry name" value="TPR-like_helical_dom_sf"/>
</dbReference>
<dbReference type="AlphaFoldDB" id="A0A1V9YVP0"/>
<comment type="caution">
    <text evidence="2">The sequence shown here is derived from an EMBL/GenBank/DDBJ whole genome shotgun (WGS) entry which is preliminary data.</text>
</comment>
<evidence type="ECO:0000256" key="1">
    <source>
        <dbReference type="ARBA" id="ARBA00005939"/>
    </source>
</evidence>
<feature type="non-terminal residue" evidence="2">
    <location>
        <position position="374"/>
    </location>
</feature>
<comment type="similarity">
    <text evidence="1">Belongs to the gonadal family.</text>
</comment>
<proteinExistence type="inferred from homology"/>
<protein>
    <submittedName>
        <fullName evidence="2">Uncharacterized protein</fullName>
    </submittedName>
</protein>
<dbReference type="Pfam" id="PF23240">
    <property type="entry name" value="HAT_PRP39_N"/>
    <property type="match status" value="1"/>
</dbReference>
<dbReference type="PANTHER" id="PTHR13054">
    <property type="entry name" value="DIGEORGE SYNDROME CRITICAL REGION 6 DGCR6 FAMILY MEMBER"/>
    <property type="match status" value="1"/>
</dbReference>
<organism evidence="2 3">
    <name type="scientific">Thraustotheca clavata</name>
    <dbReference type="NCBI Taxonomy" id="74557"/>
    <lineage>
        <taxon>Eukaryota</taxon>
        <taxon>Sar</taxon>
        <taxon>Stramenopiles</taxon>
        <taxon>Oomycota</taxon>
        <taxon>Saprolegniomycetes</taxon>
        <taxon>Saprolegniales</taxon>
        <taxon>Achlyaceae</taxon>
        <taxon>Thraustotheca</taxon>
    </lineage>
</organism>
<dbReference type="Proteomes" id="UP000243217">
    <property type="component" value="Unassembled WGS sequence"/>
</dbReference>
<accession>A0A1V9YVP0</accession>
<reference evidence="2 3" key="1">
    <citation type="journal article" date="2014" name="Genome Biol. Evol.">
        <title>The secreted proteins of Achlya hypogyna and Thraustotheca clavata identify the ancestral oomycete secretome and reveal gene acquisitions by horizontal gene transfer.</title>
        <authorList>
            <person name="Misner I."/>
            <person name="Blouin N."/>
            <person name="Leonard G."/>
            <person name="Richards T.A."/>
            <person name="Lane C.E."/>
        </authorList>
    </citation>
    <scope>NUCLEOTIDE SEQUENCE [LARGE SCALE GENOMIC DNA]</scope>
    <source>
        <strain evidence="2 3">ATCC 34112</strain>
    </source>
</reference>
<dbReference type="Gene3D" id="1.25.40.10">
    <property type="entry name" value="Tetratricopeptide repeat domain"/>
    <property type="match status" value="1"/>
</dbReference>